<evidence type="ECO:0000256" key="13">
    <source>
        <dbReference type="ARBA" id="ARBA00022842"/>
    </source>
</evidence>
<evidence type="ECO:0000256" key="1">
    <source>
        <dbReference type="ARBA" id="ARBA00001946"/>
    </source>
</evidence>
<dbReference type="GO" id="GO:0045177">
    <property type="term" value="C:apical part of cell"/>
    <property type="evidence" value="ECO:0007669"/>
    <property type="project" value="UniProtKB-ARBA"/>
</dbReference>
<feature type="domain" description="AGC-kinase C-terminal" evidence="20">
    <location>
        <begin position="1134"/>
        <end position="1208"/>
    </location>
</feature>
<dbReference type="PROSITE" id="PS00108">
    <property type="entry name" value="PROTEIN_KINASE_ST"/>
    <property type="match status" value="1"/>
</dbReference>
<feature type="compositionally biased region" description="Polar residues" evidence="18">
    <location>
        <begin position="715"/>
        <end position="724"/>
    </location>
</feature>
<dbReference type="EC" id="2.7.11.1" evidence="4"/>
<feature type="compositionally biased region" description="Low complexity" evidence="18">
    <location>
        <begin position="625"/>
        <end position="637"/>
    </location>
</feature>
<evidence type="ECO:0000256" key="6">
    <source>
        <dbReference type="ARBA" id="ARBA00022527"/>
    </source>
</evidence>
<comment type="subcellular location">
    <subcellularLocation>
        <location evidence="2">Cytoplasm</location>
        <location evidence="2">Cytoskeleton</location>
        <location evidence="2">Microtubule organizing center</location>
        <location evidence="2">Centrosome</location>
    </subcellularLocation>
</comment>
<feature type="compositionally biased region" description="Low complexity" evidence="18">
    <location>
        <begin position="465"/>
        <end position="477"/>
    </location>
</feature>
<dbReference type="InterPro" id="IPR017441">
    <property type="entry name" value="Protein_kinase_ATP_BS"/>
</dbReference>
<evidence type="ECO:0000256" key="15">
    <source>
        <dbReference type="ARBA" id="ARBA00047899"/>
    </source>
</evidence>
<feature type="compositionally biased region" description="Polar residues" evidence="18">
    <location>
        <begin position="548"/>
        <end position="570"/>
    </location>
</feature>
<dbReference type="PROSITE" id="PS00107">
    <property type="entry name" value="PROTEIN_KINASE_ATP"/>
    <property type="match status" value="1"/>
</dbReference>
<feature type="compositionally biased region" description="Pro residues" evidence="18">
    <location>
        <begin position="638"/>
        <end position="658"/>
    </location>
</feature>
<dbReference type="InterPro" id="IPR050839">
    <property type="entry name" value="Rho-assoc_Ser/Thr_Kinase"/>
</dbReference>
<dbReference type="GO" id="GO:0035329">
    <property type="term" value="P:hippo signaling"/>
    <property type="evidence" value="ECO:0007669"/>
    <property type="project" value="UniProtKB-ARBA"/>
</dbReference>
<dbReference type="GO" id="GO:0071944">
    <property type="term" value="C:cell periphery"/>
    <property type="evidence" value="ECO:0007669"/>
    <property type="project" value="UniProtKB-ARBA"/>
</dbReference>
<reference evidence="21" key="1">
    <citation type="journal article" date="2021" name="Genome Biol. Evol.">
        <title>A High-Quality Reference Genome for a Parasitic Bivalve with Doubly Uniparental Inheritance (Bivalvia: Unionida).</title>
        <authorList>
            <person name="Smith C.H."/>
        </authorList>
    </citation>
    <scope>NUCLEOTIDE SEQUENCE</scope>
    <source>
        <strain evidence="21">CHS0354</strain>
    </source>
</reference>
<dbReference type="CDD" id="cd21778">
    <property type="entry name" value="MobB_LATS1"/>
    <property type="match status" value="1"/>
</dbReference>
<dbReference type="GO" id="GO:0005737">
    <property type="term" value="C:cytoplasm"/>
    <property type="evidence" value="ECO:0007669"/>
    <property type="project" value="UniProtKB-ARBA"/>
</dbReference>
<dbReference type="PROSITE" id="PS51285">
    <property type="entry name" value="AGC_KINASE_CTER"/>
    <property type="match status" value="1"/>
</dbReference>
<keyword evidence="13" id="KW-0460">Magnesium</keyword>
<dbReference type="PANTHER" id="PTHR22988:SF76">
    <property type="entry name" value="CHROMOSOME UNDETERMINED SCAFFOLD_135, WHOLE GENOME SHOTGUN SEQUENCE"/>
    <property type="match status" value="1"/>
</dbReference>
<dbReference type="SMART" id="SM00220">
    <property type="entry name" value="S_TKc"/>
    <property type="match status" value="1"/>
</dbReference>
<dbReference type="SUPFAM" id="SSF56112">
    <property type="entry name" value="Protein kinase-like (PK-like)"/>
    <property type="match status" value="1"/>
</dbReference>
<dbReference type="FunFam" id="3.30.200.20:FF:000391">
    <property type="entry name" value="Large tumor suppressor kinase 1"/>
    <property type="match status" value="1"/>
</dbReference>
<feature type="compositionally biased region" description="Low complexity" evidence="18">
    <location>
        <begin position="101"/>
        <end position="111"/>
    </location>
</feature>
<evidence type="ECO:0000256" key="18">
    <source>
        <dbReference type="SAM" id="MobiDB-lite"/>
    </source>
</evidence>
<dbReference type="InterPro" id="IPR011009">
    <property type="entry name" value="Kinase-like_dom_sf"/>
</dbReference>
<dbReference type="InterPro" id="IPR000961">
    <property type="entry name" value="AGC-kinase_C"/>
</dbReference>
<protein>
    <recommendedName>
        <fullName evidence="4">non-specific serine/threonine protein kinase</fullName>
        <ecNumber evidence="4">2.7.11.1</ecNumber>
    </recommendedName>
</protein>
<dbReference type="GO" id="GO:0042308">
    <property type="term" value="P:negative regulation of protein import into nucleus"/>
    <property type="evidence" value="ECO:0007669"/>
    <property type="project" value="UniProtKB-ARBA"/>
</dbReference>
<comment type="cofactor">
    <cofactor evidence="1">
        <name>Mg(2+)</name>
        <dbReference type="ChEBI" id="CHEBI:18420"/>
    </cofactor>
</comment>
<keyword evidence="22" id="KW-1185">Reference proteome</keyword>
<keyword evidence="9" id="KW-0479">Metal-binding</keyword>
<dbReference type="FunFam" id="1.10.510.10:FF:000199">
    <property type="entry name" value="Non-specific serine/threonine protein kinase"/>
    <property type="match status" value="1"/>
</dbReference>
<accession>A0AAE0T310</accession>
<dbReference type="GO" id="GO:0005524">
    <property type="term" value="F:ATP binding"/>
    <property type="evidence" value="ECO:0007669"/>
    <property type="project" value="UniProtKB-UniRule"/>
</dbReference>
<reference evidence="21" key="3">
    <citation type="submission" date="2023-05" db="EMBL/GenBank/DDBJ databases">
        <authorList>
            <person name="Smith C.H."/>
        </authorList>
    </citation>
    <scope>NUCLEOTIDE SEQUENCE</scope>
    <source>
        <strain evidence="21">CHS0354</strain>
        <tissue evidence="21">Mantle</tissue>
    </source>
</reference>
<evidence type="ECO:0000256" key="17">
    <source>
        <dbReference type="PROSITE-ProRule" id="PRU10141"/>
    </source>
</evidence>
<evidence type="ECO:0000256" key="12">
    <source>
        <dbReference type="ARBA" id="ARBA00022840"/>
    </source>
</evidence>
<dbReference type="PROSITE" id="PS50011">
    <property type="entry name" value="PROTEIN_KINASE_DOM"/>
    <property type="match status" value="1"/>
</dbReference>
<feature type="domain" description="Protein kinase" evidence="19">
    <location>
        <begin position="827"/>
        <end position="1133"/>
    </location>
</feature>
<dbReference type="FunFam" id="1.10.510.10:FF:000086">
    <property type="entry name" value="Non-specific serine/threonine protein kinase"/>
    <property type="match status" value="1"/>
</dbReference>
<feature type="compositionally biased region" description="Low complexity" evidence="18">
    <location>
        <begin position="571"/>
        <end position="586"/>
    </location>
</feature>
<dbReference type="GO" id="GO:0046872">
    <property type="term" value="F:metal ion binding"/>
    <property type="evidence" value="ECO:0007669"/>
    <property type="project" value="UniProtKB-KW"/>
</dbReference>
<proteinExistence type="inferred from homology"/>
<keyword evidence="10 17" id="KW-0547">Nucleotide-binding</keyword>
<dbReference type="Pfam" id="PF00069">
    <property type="entry name" value="Pkinase"/>
    <property type="match status" value="2"/>
</dbReference>
<gene>
    <name evidence="21" type="ORF">CHS0354_018736</name>
</gene>
<feature type="compositionally biased region" description="Polar residues" evidence="18">
    <location>
        <begin position="252"/>
        <end position="279"/>
    </location>
</feature>
<dbReference type="EMBL" id="JAEAOA010001148">
    <property type="protein sequence ID" value="KAK3602877.1"/>
    <property type="molecule type" value="Genomic_DNA"/>
</dbReference>
<evidence type="ECO:0000256" key="2">
    <source>
        <dbReference type="ARBA" id="ARBA00004300"/>
    </source>
</evidence>
<dbReference type="GO" id="GO:0004674">
    <property type="term" value="F:protein serine/threonine kinase activity"/>
    <property type="evidence" value="ECO:0007669"/>
    <property type="project" value="UniProtKB-KW"/>
</dbReference>
<feature type="region of interest" description="Disordered" evidence="18">
    <location>
        <begin position="252"/>
        <end position="286"/>
    </location>
</feature>
<comment type="catalytic activity">
    <reaction evidence="16">
        <text>L-seryl-[protein] + ATP = O-phospho-L-seryl-[protein] + ADP + H(+)</text>
        <dbReference type="Rhea" id="RHEA:17989"/>
        <dbReference type="Rhea" id="RHEA-COMP:9863"/>
        <dbReference type="Rhea" id="RHEA-COMP:11604"/>
        <dbReference type="ChEBI" id="CHEBI:15378"/>
        <dbReference type="ChEBI" id="CHEBI:29999"/>
        <dbReference type="ChEBI" id="CHEBI:30616"/>
        <dbReference type="ChEBI" id="CHEBI:83421"/>
        <dbReference type="ChEBI" id="CHEBI:456216"/>
        <dbReference type="EC" id="2.7.11.1"/>
    </reaction>
</comment>
<keyword evidence="7" id="KW-0597">Phosphoprotein</keyword>
<feature type="compositionally biased region" description="Basic and acidic residues" evidence="18">
    <location>
        <begin position="725"/>
        <end position="751"/>
    </location>
</feature>
<dbReference type="GO" id="GO:0005813">
    <property type="term" value="C:centrosome"/>
    <property type="evidence" value="ECO:0007669"/>
    <property type="project" value="UniProtKB-SubCell"/>
</dbReference>
<name>A0AAE0T310_9BIVA</name>
<feature type="compositionally biased region" description="Polar residues" evidence="18">
    <location>
        <begin position="180"/>
        <end position="194"/>
    </location>
</feature>
<dbReference type="Proteomes" id="UP001195483">
    <property type="component" value="Unassembled WGS sequence"/>
</dbReference>
<comment type="caution">
    <text evidence="21">The sequence shown here is derived from an EMBL/GenBank/DDBJ whole genome shotgun (WGS) entry which is preliminary data.</text>
</comment>
<feature type="compositionally biased region" description="Polar residues" evidence="18">
    <location>
        <begin position="49"/>
        <end position="67"/>
    </location>
</feature>
<dbReference type="InterPro" id="IPR008271">
    <property type="entry name" value="Ser/Thr_kinase_AS"/>
</dbReference>
<dbReference type="CDD" id="cd05598">
    <property type="entry name" value="STKc_LATS"/>
    <property type="match status" value="1"/>
</dbReference>
<evidence type="ECO:0000256" key="3">
    <source>
        <dbReference type="ARBA" id="ARBA00009903"/>
    </source>
</evidence>
<comment type="similarity">
    <text evidence="3">Belongs to the protein kinase superfamily. AGC Ser/Thr protein kinase family.</text>
</comment>
<dbReference type="GO" id="GO:0048731">
    <property type="term" value="P:system development"/>
    <property type="evidence" value="ECO:0007669"/>
    <property type="project" value="UniProtKB-ARBA"/>
</dbReference>
<dbReference type="Gene3D" id="3.30.200.20">
    <property type="entry name" value="Phosphorylase Kinase, domain 1"/>
    <property type="match status" value="1"/>
</dbReference>
<feature type="compositionally biased region" description="Basic and acidic residues" evidence="18">
    <location>
        <begin position="119"/>
        <end position="129"/>
    </location>
</feature>
<evidence type="ECO:0000313" key="22">
    <source>
        <dbReference type="Proteomes" id="UP001195483"/>
    </source>
</evidence>
<keyword evidence="6" id="KW-0723">Serine/threonine-protein kinase</keyword>
<sequence>MIGSKDQSRRPLVIGGDSRHMLQEIRNSLSHHLKKSSAEAGQDGPTTDMPATTQPALGPNLSQSTPNIFEKSGINGPEKRQKYHQKALEDIRNSLRPYQYTHSNTNSSTTSQGSDDGELERLVSQRSDEEILNQASKGSEPSKKTEMALQLIEKFDKQLNARNGVIKTVVSKTRKGSFGTGSPDSSIRSDSPGVSSIHGRQPQFNDPSWNVTRITPSPDGTQTPPPVPPRAPIVSTIVNTTQNTQAVLKNVTPSGHQPVASPQTTSLQSTHQSFSQRMSPSPGDPRKQAMNYTSPLVQMIPQRGVSPVSVARQQVIIKSTCNPISQPYIGGTPGNVNGQSSSGPRVTIKYTPPPPPYSPRVISSQVLTDYTLQVPNKETPTNMKHSDDESVSVSYNKIVTNKNTHKSPQPVYAWGAKQPPIIMQQVRSQKVRKPELQTAMPVVPLQNSDTSHSYISFLEANVNSPPQAAAQQQLPKQNSKGSVQIKIKTRSPSQNGSPHRAPEQINMPHGYRPTIQINIGNQNSQGHQIAYLQNFPSVLKNNHDCCQGSASGTPTSTPRSDSPVSRATNHSPLSVLSTTSTPSTNSDIPDRPPPPYPGRPFTQSHLANLQPGHPVQIVQPIPQQPISQVQSQRQSLQPPLPPRAPITQVRPPPVPPPISEESEEPPPLPPPKNVKSPQSLPPPSSPTSHTNQNNGDQVMAKSEQQNTEETDTETLSTVSDTSVTQEKHRCTSPIPERRPEAKEKDKLRRDTLVRNYSPQAFKFFMEQHVENLMKCHKDRMHRRIQLENEMQKVGLSDEAQHQMRRMLSQKESNYIRLRRAKMDKSMFDKIQRLGIGAFGEVALVRKKDVHQLYAMKTLRKSDVLKRNQVAHVKAERDILAEADNEWVVKLYYSFQDQENLYFVMDYVPGGDLMGLLIKFGIFEENLARFYIAELVLAIESVHKMGFIHRDIKPDNILIDKDGHIKLTDFGLCTGFRWTHNSRYYQQEGSHARQDSMEVSCMTNNPPEECNCTRFKTLERRKHRDRQRCLAHSLVGTPNYIAPEVLLRQGYTSCCDWWSVGVILYEMLVGQPPFYAATPQETQFKVIHWEKTLKIPPEANVSEPATDLIMRLCCAAENRLGKEGALEIKKHQFFSAIQFDGLRRQTALYIPQIRHAMDTSNFDPIDPEKFNDESDDEMKKLDHPENGKYPEHAFIEFTFRRFFDDGGHPYPMRDSDSTTTTSPVYV</sequence>
<evidence type="ECO:0000256" key="11">
    <source>
        <dbReference type="ARBA" id="ARBA00022777"/>
    </source>
</evidence>
<feature type="region of interest" description="Disordered" evidence="18">
    <location>
        <begin position="26"/>
        <end position="145"/>
    </location>
</feature>
<evidence type="ECO:0000256" key="14">
    <source>
        <dbReference type="ARBA" id="ARBA00023212"/>
    </source>
</evidence>
<keyword evidence="12 17" id="KW-0067">ATP-binding</keyword>
<feature type="compositionally biased region" description="Polar residues" evidence="18">
    <location>
        <begin position="202"/>
        <end position="214"/>
    </location>
</feature>
<feature type="region of interest" description="Disordered" evidence="18">
    <location>
        <begin position="625"/>
        <end position="751"/>
    </location>
</feature>
<evidence type="ECO:0000256" key="9">
    <source>
        <dbReference type="ARBA" id="ARBA00022723"/>
    </source>
</evidence>
<reference evidence="21" key="2">
    <citation type="journal article" date="2021" name="Genome Biol. Evol.">
        <title>Developing a high-quality reference genome for a parasitic bivalve with doubly uniparental inheritance (Bivalvia: Unionida).</title>
        <authorList>
            <person name="Smith C.H."/>
        </authorList>
    </citation>
    <scope>NUCLEOTIDE SEQUENCE</scope>
    <source>
        <strain evidence="21">CHS0354</strain>
        <tissue evidence="21">Mantle</tissue>
    </source>
</reference>
<feature type="region of interest" description="Disordered" evidence="18">
    <location>
        <begin position="174"/>
        <end position="226"/>
    </location>
</feature>
<keyword evidence="5" id="KW-0963">Cytoplasm</keyword>
<dbReference type="PANTHER" id="PTHR22988">
    <property type="entry name" value="MYOTONIC DYSTROPHY S/T KINASE-RELATED"/>
    <property type="match status" value="1"/>
</dbReference>
<evidence type="ECO:0000256" key="16">
    <source>
        <dbReference type="ARBA" id="ARBA00048679"/>
    </source>
</evidence>
<dbReference type="GO" id="GO:0009653">
    <property type="term" value="P:anatomical structure morphogenesis"/>
    <property type="evidence" value="ECO:0007669"/>
    <property type="project" value="UniProtKB-ARBA"/>
</dbReference>
<dbReference type="InterPro" id="IPR049761">
    <property type="entry name" value="LATS1-like_MobB"/>
</dbReference>
<dbReference type="InterPro" id="IPR000719">
    <property type="entry name" value="Prot_kinase_dom"/>
</dbReference>
<comment type="catalytic activity">
    <reaction evidence="15">
        <text>L-threonyl-[protein] + ATP = O-phospho-L-threonyl-[protein] + ADP + H(+)</text>
        <dbReference type="Rhea" id="RHEA:46608"/>
        <dbReference type="Rhea" id="RHEA-COMP:11060"/>
        <dbReference type="Rhea" id="RHEA-COMP:11605"/>
        <dbReference type="ChEBI" id="CHEBI:15378"/>
        <dbReference type="ChEBI" id="CHEBI:30013"/>
        <dbReference type="ChEBI" id="CHEBI:30616"/>
        <dbReference type="ChEBI" id="CHEBI:61977"/>
        <dbReference type="ChEBI" id="CHEBI:456216"/>
        <dbReference type="EC" id="2.7.11.1"/>
    </reaction>
</comment>
<organism evidence="21 22">
    <name type="scientific">Potamilus streckersoni</name>
    <dbReference type="NCBI Taxonomy" id="2493646"/>
    <lineage>
        <taxon>Eukaryota</taxon>
        <taxon>Metazoa</taxon>
        <taxon>Spiralia</taxon>
        <taxon>Lophotrochozoa</taxon>
        <taxon>Mollusca</taxon>
        <taxon>Bivalvia</taxon>
        <taxon>Autobranchia</taxon>
        <taxon>Heteroconchia</taxon>
        <taxon>Palaeoheterodonta</taxon>
        <taxon>Unionida</taxon>
        <taxon>Unionoidea</taxon>
        <taxon>Unionidae</taxon>
        <taxon>Ambleminae</taxon>
        <taxon>Lampsilini</taxon>
        <taxon>Potamilus</taxon>
    </lineage>
</organism>
<evidence type="ECO:0000313" key="21">
    <source>
        <dbReference type="EMBL" id="KAK3602877.1"/>
    </source>
</evidence>
<feature type="region of interest" description="Disordered" evidence="18">
    <location>
        <begin position="546"/>
        <end position="607"/>
    </location>
</feature>
<evidence type="ECO:0000256" key="5">
    <source>
        <dbReference type="ARBA" id="ARBA00022490"/>
    </source>
</evidence>
<evidence type="ECO:0000259" key="20">
    <source>
        <dbReference type="PROSITE" id="PS51285"/>
    </source>
</evidence>
<evidence type="ECO:0000256" key="4">
    <source>
        <dbReference type="ARBA" id="ARBA00012513"/>
    </source>
</evidence>
<dbReference type="Gene3D" id="1.10.510.10">
    <property type="entry name" value="Transferase(Phosphotransferase) domain 1"/>
    <property type="match status" value="1"/>
</dbReference>
<keyword evidence="8" id="KW-0808">Transferase</keyword>
<evidence type="ECO:0000256" key="8">
    <source>
        <dbReference type="ARBA" id="ARBA00022679"/>
    </source>
</evidence>
<evidence type="ECO:0000256" key="10">
    <source>
        <dbReference type="ARBA" id="ARBA00022741"/>
    </source>
</evidence>
<feature type="binding site" evidence="17">
    <location>
        <position position="856"/>
    </location>
    <ligand>
        <name>ATP</name>
        <dbReference type="ChEBI" id="CHEBI:30616"/>
    </ligand>
</feature>
<dbReference type="AlphaFoldDB" id="A0AAE0T310"/>
<evidence type="ECO:0000256" key="7">
    <source>
        <dbReference type="ARBA" id="ARBA00022553"/>
    </source>
</evidence>
<feature type="region of interest" description="Disordered" evidence="18">
    <location>
        <begin position="465"/>
        <end position="508"/>
    </location>
</feature>
<dbReference type="GO" id="GO:0009966">
    <property type="term" value="P:regulation of signal transduction"/>
    <property type="evidence" value="ECO:0007669"/>
    <property type="project" value="UniProtKB-ARBA"/>
</dbReference>
<keyword evidence="11" id="KW-0418">Kinase</keyword>
<keyword evidence="14" id="KW-0206">Cytoskeleton</keyword>
<evidence type="ECO:0000259" key="19">
    <source>
        <dbReference type="PROSITE" id="PS50011"/>
    </source>
</evidence>